<evidence type="ECO:0000313" key="4">
    <source>
        <dbReference type="Proteomes" id="UP000809349"/>
    </source>
</evidence>
<name>A0ABS7SUW7_9BURK</name>
<dbReference type="InterPro" id="IPR011330">
    <property type="entry name" value="Glyco_hydro/deAcase_b/a-brl"/>
</dbReference>
<sequence>MVTTTDSIRNAMTVDVEDYFHAGAVAGLAPHGAWPGMPSRIERNIDTVLALLDQHQVRATFFILGWIARRHPAMVRAIGAAGHEIASRGYANDKASSQTRVQFRRDILRSKGVLEDLCGAAVLGYRAPACSIGPQHRWALDTLYHSGYRYSSSSYPLLRRRPADAPRFACFPAGPSGILELPLSTARVFGCNLPAGGGSGFRLLPYALSRALLRHVNRTEGQPAVFGFSAWELDPGQPRIPGMPLAARLGHYANLGRTEARLLALAGQFRWGSIDDVFPLLPGAAPPVFRSQPRPRWHGFTRSEAAVQTVRSRS</sequence>
<dbReference type="Pfam" id="PF11959">
    <property type="entry name" value="DUF3473"/>
    <property type="match status" value="1"/>
</dbReference>
<comment type="caution">
    <text evidence="3">The sequence shown here is derived from an EMBL/GenBank/DDBJ whole genome shotgun (WGS) entry which is preliminary data.</text>
</comment>
<feature type="domain" description="DUF3473" evidence="2">
    <location>
        <begin position="152"/>
        <end position="278"/>
    </location>
</feature>
<organism evidence="3 4">
    <name type="scientific">Massilia soli</name>
    <dbReference type="NCBI Taxonomy" id="2792854"/>
    <lineage>
        <taxon>Bacteria</taxon>
        <taxon>Pseudomonadati</taxon>
        <taxon>Pseudomonadota</taxon>
        <taxon>Betaproteobacteria</taxon>
        <taxon>Burkholderiales</taxon>
        <taxon>Oxalobacteraceae</taxon>
        <taxon>Telluria group</taxon>
        <taxon>Massilia</taxon>
    </lineage>
</organism>
<evidence type="ECO:0000259" key="2">
    <source>
        <dbReference type="Pfam" id="PF11959"/>
    </source>
</evidence>
<evidence type="ECO:0000259" key="1">
    <source>
        <dbReference type="Pfam" id="PF01522"/>
    </source>
</evidence>
<dbReference type="Pfam" id="PF01522">
    <property type="entry name" value="Polysacc_deac_1"/>
    <property type="match status" value="1"/>
</dbReference>
<dbReference type="Proteomes" id="UP000809349">
    <property type="component" value="Unassembled WGS sequence"/>
</dbReference>
<dbReference type="Gene3D" id="3.20.20.370">
    <property type="entry name" value="Glycoside hydrolase/deacetylase"/>
    <property type="match status" value="1"/>
</dbReference>
<dbReference type="CDD" id="cd10941">
    <property type="entry name" value="CE4_PuuE_HpPgdA_like_2"/>
    <property type="match status" value="1"/>
</dbReference>
<dbReference type="InterPro" id="IPR022560">
    <property type="entry name" value="DUF3473"/>
</dbReference>
<dbReference type="RefSeq" id="WP_223470286.1">
    <property type="nucleotide sequence ID" value="NZ_JAFBIL020000009.1"/>
</dbReference>
<keyword evidence="4" id="KW-1185">Reference proteome</keyword>
<dbReference type="PANTHER" id="PTHR47561">
    <property type="entry name" value="POLYSACCHARIDE DEACETYLASE FAMILY PROTEIN (AFU_ORTHOLOGUE AFUA_6G05030)"/>
    <property type="match status" value="1"/>
</dbReference>
<proteinExistence type="predicted"/>
<dbReference type="EMBL" id="JAFBIL020000009">
    <property type="protein sequence ID" value="MBZ2209730.1"/>
    <property type="molecule type" value="Genomic_DNA"/>
</dbReference>
<accession>A0ABS7SUW7</accession>
<reference evidence="3 4" key="1">
    <citation type="submission" date="2021-08" db="EMBL/GenBank/DDBJ databases">
        <title>Massilia sp. R798.</title>
        <authorList>
            <person name="Baek J.H."/>
            <person name="Jung H.S."/>
            <person name="Kim K.R."/>
            <person name="Jeon C.O."/>
        </authorList>
    </citation>
    <scope>NUCLEOTIDE SEQUENCE [LARGE SCALE GENOMIC DNA]</scope>
    <source>
        <strain evidence="3 4">R798</strain>
    </source>
</reference>
<feature type="domain" description="NodB homology" evidence="1">
    <location>
        <begin position="43"/>
        <end position="139"/>
    </location>
</feature>
<protein>
    <submittedName>
        <fullName evidence="3">DUF3473 domain-containing protein</fullName>
    </submittedName>
</protein>
<dbReference type="NCBIfam" id="TIGR03006">
    <property type="entry name" value="pepcterm_polyde"/>
    <property type="match status" value="1"/>
</dbReference>
<dbReference type="InterPro" id="IPR045235">
    <property type="entry name" value="PuuE_HpPgdA-like"/>
</dbReference>
<dbReference type="PANTHER" id="PTHR47561:SF1">
    <property type="entry name" value="POLYSACCHARIDE DEACETYLASE FAMILY PROTEIN (AFU_ORTHOLOGUE AFUA_6G05030)"/>
    <property type="match status" value="1"/>
</dbReference>
<evidence type="ECO:0000313" key="3">
    <source>
        <dbReference type="EMBL" id="MBZ2209730.1"/>
    </source>
</evidence>
<dbReference type="SUPFAM" id="SSF88713">
    <property type="entry name" value="Glycoside hydrolase/deacetylase"/>
    <property type="match status" value="1"/>
</dbReference>
<dbReference type="InterPro" id="IPR002509">
    <property type="entry name" value="NODB_dom"/>
</dbReference>
<dbReference type="InterPro" id="IPR014344">
    <property type="entry name" value="XrtA_polysacc_deacetyl"/>
</dbReference>
<gene>
    <name evidence="3" type="ORF">I4X03_020870</name>
</gene>